<dbReference type="Proteomes" id="UP000704712">
    <property type="component" value="Unassembled WGS sequence"/>
</dbReference>
<evidence type="ECO:0008006" key="3">
    <source>
        <dbReference type="Google" id="ProtNLM"/>
    </source>
</evidence>
<accession>A0A8S9U0S0</accession>
<dbReference type="AlphaFoldDB" id="A0A8S9U0S0"/>
<gene>
    <name evidence="1" type="ORF">GN958_ATG19025</name>
</gene>
<organism evidence="1 2">
    <name type="scientific">Phytophthora infestans</name>
    <name type="common">Potato late blight agent</name>
    <name type="synonym">Botrytis infestans</name>
    <dbReference type="NCBI Taxonomy" id="4787"/>
    <lineage>
        <taxon>Eukaryota</taxon>
        <taxon>Sar</taxon>
        <taxon>Stramenopiles</taxon>
        <taxon>Oomycota</taxon>
        <taxon>Peronosporomycetes</taxon>
        <taxon>Peronosporales</taxon>
        <taxon>Peronosporaceae</taxon>
        <taxon>Phytophthora</taxon>
    </lineage>
</organism>
<dbReference type="EMBL" id="JAACNO010002676">
    <property type="protein sequence ID" value="KAF4131768.1"/>
    <property type="molecule type" value="Genomic_DNA"/>
</dbReference>
<evidence type="ECO:0000313" key="1">
    <source>
        <dbReference type="EMBL" id="KAF4131768.1"/>
    </source>
</evidence>
<reference evidence="1" key="1">
    <citation type="submission" date="2020-03" db="EMBL/GenBank/DDBJ databases">
        <title>Hybrid Assembly of Korean Phytophthora infestans isolates.</title>
        <authorList>
            <person name="Prokchorchik M."/>
            <person name="Lee Y."/>
            <person name="Seo J."/>
            <person name="Cho J.-H."/>
            <person name="Park Y.-E."/>
            <person name="Jang D.-C."/>
            <person name="Im J.-S."/>
            <person name="Choi J.-G."/>
            <person name="Park H.-J."/>
            <person name="Lee G.-B."/>
            <person name="Lee Y.-G."/>
            <person name="Hong S.-Y."/>
            <person name="Cho K."/>
            <person name="Sohn K.H."/>
        </authorList>
    </citation>
    <scope>NUCLEOTIDE SEQUENCE</scope>
    <source>
        <strain evidence="1">KR_2_A2</strain>
    </source>
</reference>
<evidence type="ECO:0000313" key="2">
    <source>
        <dbReference type="Proteomes" id="UP000704712"/>
    </source>
</evidence>
<sequence>MGLTHFRSLKPIKGRIENLSAILGFVSTLSHMRVPVLRAIGNLRAEIETCNTPAQKKQKRIDDFYVGISQKDEHEHWNELFLNFRRMITLRFALFRLVHEMTIALEIPKRRTFGEPILNRCADACAGHGLSSISKCQNTTRECVTFHSNVWKRIAKAHFIGCLLWLFGKQVTYGLFPTGSRHDGVAIAQHLEKVLVKMNEAGWVIGAFVTDNAGQCDRARSFWSSVARNCIRDMFCLRNDQHGKYCSEVGIRKGHNRDTTSKKSSFPRHAEMHGCFAYLLRVLIALKMLETKFQGEDEIPSALHVVGKRIFKEALSDAKEVIRPFAFAPLKPQRNENTSSDVVINKLAQVRNRVQYLDCVDEAKSAKRKPLTDPAERTGLRERAMTGSSVLKPRTAIQVTRPLLVPTTHIYTGVNRFSSLRMTASHR</sequence>
<proteinExistence type="predicted"/>
<protein>
    <recommendedName>
        <fullName evidence="3">DUF659 domain-containing protein</fullName>
    </recommendedName>
</protein>
<comment type="caution">
    <text evidence="1">The sequence shown here is derived from an EMBL/GenBank/DDBJ whole genome shotgun (WGS) entry which is preliminary data.</text>
</comment>
<name>A0A8S9U0S0_PHYIN</name>